<comment type="similarity">
    <text evidence="4">Belongs to the AB hydrolase superfamily. Epoxide hydrolase family.</text>
</comment>
<gene>
    <name evidence="10" type="ORF">C2845_PM02G42430</name>
</gene>
<dbReference type="InterPro" id="IPR029058">
    <property type="entry name" value="AB_hydrolase_fold"/>
</dbReference>
<dbReference type="PANTHER" id="PTHR43329">
    <property type="entry name" value="EPOXIDE HYDROLASE"/>
    <property type="match status" value="1"/>
</dbReference>
<dbReference type="Pfam" id="PF00561">
    <property type="entry name" value="Abhydrolase_1"/>
    <property type="match status" value="1"/>
</dbReference>
<evidence type="ECO:0000256" key="1">
    <source>
        <dbReference type="ARBA" id="ARBA00004721"/>
    </source>
</evidence>
<evidence type="ECO:0000313" key="10">
    <source>
        <dbReference type="EMBL" id="RLN16025.1"/>
    </source>
</evidence>
<dbReference type="Gene3D" id="3.40.50.1820">
    <property type="entry name" value="alpha/beta hydrolase"/>
    <property type="match status" value="1"/>
</dbReference>
<feature type="region of interest" description="Disordered" evidence="8">
    <location>
        <begin position="347"/>
        <end position="386"/>
    </location>
</feature>
<feature type="compositionally biased region" description="Low complexity" evidence="8">
    <location>
        <begin position="403"/>
        <end position="417"/>
    </location>
</feature>
<feature type="region of interest" description="Disordered" evidence="8">
    <location>
        <begin position="427"/>
        <end position="607"/>
    </location>
</feature>
<dbReference type="InterPro" id="IPR000073">
    <property type="entry name" value="AB_hydrolase_1"/>
</dbReference>
<sequence>MAAVRHRQVEANGISMHVAEAGPEGASAPAVLFVHGFPELWYSWRHQMGYLAARGYRCVAPDLRGYGGTTAPPEPSSYTVFHIVGDLIALLDALRLPQVPTLDSPRRVAPIFAEITGPCSWWGAIVSWNLCLLRPDRARALVNLSVAFMPRRPGVKPVEYFRATYGDDYYVCRFQEPGVEAEFTAFDLKNFFKLASTVQTTGSSSMNLRKMQAYNKEIKLPSWLSEEDVSYLASVYAKTGFAGGVNYYRCLDLNWELMAPWTGAKVQVPTKFIVGDGDLAYHHPGVKSYIHKGGLKRDVPMLEEVVVIKGAGHFIQQERALEISEHVYDYIKKFGTGVSTLKISKLPGARRRNKHRQQLGTEGEGKMAAKRQERPSFCSSRTAASHDLEKQELQATLCRKTQPAAPISSPSPVSSFPERCDVRSLRHSQRLGGTSVGANANSGGEGFPVPNSITGRATASGTTTETGERPERGGVPATRRPRGWTANEIPSSVHPGRGRTTNSDALLSSSRDRRSPGRAEVRRAAATVREGSTEKKMESLQLHRQGGKLHEGTGSHIHRMIGSFPKPNINNSGHRNKKAQERSAVAPGKPSVVEEDRSLYSPAGRHHQSDIQILCNRTEFDGPAKVTRHRIPARLTIENVETIITYPTSASF</sequence>
<evidence type="ECO:0000256" key="7">
    <source>
        <dbReference type="ARBA" id="ARBA00093212"/>
    </source>
</evidence>
<comment type="catalytic activity">
    <reaction evidence="7">
        <text>(24S)-24,25-epoxycucurbitadienol + H2O = (24R)-24,25-dihydroxycucurbitadienol</text>
        <dbReference type="Rhea" id="RHEA:81855"/>
        <dbReference type="ChEBI" id="CHEBI:15377"/>
        <dbReference type="ChEBI" id="CHEBI:229949"/>
        <dbReference type="ChEBI" id="CHEBI:229950"/>
    </reaction>
    <physiologicalReaction direction="left-to-right" evidence="7">
        <dbReference type="Rhea" id="RHEA:81856"/>
    </physiologicalReaction>
</comment>
<dbReference type="EMBL" id="PQIB02000005">
    <property type="protein sequence ID" value="RLN16025.1"/>
    <property type="molecule type" value="Genomic_DNA"/>
</dbReference>
<evidence type="ECO:0000256" key="6">
    <source>
        <dbReference type="ARBA" id="ARBA00058358"/>
    </source>
</evidence>
<organism evidence="10 11">
    <name type="scientific">Panicum miliaceum</name>
    <name type="common">Proso millet</name>
    <name type="synonym">Broomcorn millet</name>
    <dbReference type="NCBI Taxonomy" id="4540"/>
    <lineage>
        <taxon>Eukaryota</taxon>
        <taxon>Viridiplantae</taxon>
        <taxon>Streptophyta</taxon>
        <taxon>Embryophyta</taxon>
        <taxon>Tracheophyta</taxon>
        <taxon>Spermatophyta</taxon>
        <taxon>Magnoliopsida</taxon>
        <taxon>Liliopsida</taxon>
        <taxon>Poales</taxon>
        <taxon>Poaceae</taxon>
        <taxon>PACMAD clade</taxon>
        <taxon>Panicoideae</taxon>
        <taxon>Panicodae</taxon>
        <taxon>Paniceae</taxon>
        <taxon>Panicinae</taxon>
        <taxon>Panicum</taxon>
        <taxon>Panicum sect. Panicum</taxon>
    </lineage>
</organism>
<dbReference type="STRING" id="4540.A0A3L6S4Y9"/>
<evidence type="ECO:0000256" key="3">
    <source>
        <dbReference type="ARBA" id="ARBA00022801"/>
    </source>
</evidence>
<feature type="domain" description="AB hydrolase-1" evidence="9">
    <location>
        <begin position="29"/>
        <end position="99"/>
    </location>
</feature>
<keyword evidence="3" id="KW-0378">Hydrolase</keyword>
<evidence type="ECO:0000256" key="4">
    <source>
        <dbReference type="ARBA" id="ARBA00038334"/>
    </source>
</evidence>
<dbReference type="SUPFAM" id="SSF53474">
    <property type="entry name" value="alpha/beta-Hydrolases"/>
    <property type="match status" value="1"/>
</dbReference>
<feature type="region of interest" description="Disordered" evidence="8">
    <location>
        <begin position="400"/>
        <end position="419"/>
    </location>
</feature>
<dbReference type="InterPro" id="IPR000639">
    <property type="entry name" value="Epox_hydrolase-like"/>
</dbReference>
<dbReference type="Proteomes" id="UP000275267">
    <property type="component" value="Unassembled WGS sequence"/>
</dbReference>
<feature type="compositionally biased region" description="Basic residues" evidence="8">
    <location>
        <begin position="348"/>
        <end position="357"/>
    </location>
</feature>
<evidence type="ECO:0000256" key="2">
    <source>
        <dbReference type="ARBA" id="ARBA00013006"/>
    </source>
</evidence>
<feature type="compositionally biased region" description="Basic and acidic residues" evidence="8">
    <location>
        <begin position="363"/>
        <end position="374"/>
    </location>
</feature>
<protein>
    <recommendedName>
        <fullName evidence="2">soluble epoxide hydrolase</fullName>
        <ecNumber evidence="2">3.3.2.10</ecNumber>
    </recommendedName>
</protein>
<comment type="function">
    <text evidence="6">Epoxide hydrolase involved in the biosynthesis of cucurbitacin and mogroside tetracyclic triterpene natural products (e.g. siamenoside I and mogrosides IV, V and VI). Cucurbitacins have cytotoxic properties and exhibit deterrent taste as a defense barrier against herbivores. Mogrosides are nonsugar highly oxygenated compounds used as high-intensity zero-calorie sweeteners; they also possess pharmacological properties such as regulating immunity, lowering blood sugar and lipid levels, protecting the liver, and acting as antioxidants and antitumor agents. Catalyzes the hydrolysis of aromatic epoxide-containing substrates, such as the conversion of 24,25-epoxycucurbitadienol to 24,25-dihydroxycucurbitadienol.</text>
</comment>
<evidence type="ECO:0000256" key="8">
    <source>
        <dbReference type="SAM" id="MobiDB-lite"/>
    </source>
</evidence>
<dbReference type="AlphaFoldDB" id="A0A3L6S4Y9"/>
<dbReference type="OrthoDB" id="7130006at2759"/>
<evidence type="ECO:0000259" key="9">
    <source>
        <dbReference type="Pfam" id="PF00561"/>
    </source>
</evidence>
<comment type="caution">
    <text evidence="10">The sequence shown here is derived from an EMBL/GenBank/DDBJ whole genome shotgun (WGS) entry which is preliminary data.</text>
</comment>
<name>A0A3L6S4Y9_PANMI</name>
<keyword evidence="11" id="KW-1185">Reference proteome</keyword>
<dbReference type="EC" id="3.3.2.10" evidence="2"/>
<evidence type="ECO:0000313" key="11">
    <source>
        <dbReference type="Proteomes" id="UP000275267"/>
    </source>
</evidence>
<evidence type="ECO:0000256" key="5">
    <source>
        <dbReference type="ARBA" id="ARBA00051067"/>
    </source>
</evidence>
<comment type="catalytic activity">
    <reaction evidence="5">
        <text>an epoxide + H2O = an ethanediol</text>
        <dbReference type="Rhea" id="RHEA:19037"/>
        <dbReference type="ChEBI" id="CHEBI:15377"/>
        <dbReference type="ChEBI" id="CHEBI:32955"/>
        <dbReference type="ChEBI" id="CHEBI:140594"/>
        <dbReference type="EC" id="3.3.2.10"/>
    </reaction>
    <physiologicalReaction direction="left-to-right" evidence="5">
        <dbReference type="Rhea" id="RHEA:19038"/>
    </physiologicalReaction>
</comment>
<dbReference type="FunFam" id="3.40.50.1820:FF:000161">
    <property type="entry name" value="Epoxide hydrolase"/>
    <property type="match status" value="1"/>
</dbReference>
<dbReference type="GO" id="GO:0004301">
    <property type="term" value="F:epoxide hydrolase activity"/>
    <property type="evidence" value="ECO:0007669"/>
    <property type="project" value="UniProtKB-EC"/>
</dbReference>
<comment type="pathway">
    <text evidence="1">Secondary metabolite biosynthesis; terpenoid biosynthesis.</text>
</comment>
<proteinExistence type="inferred from homology"/>
<accession>A0A3L6S4Y9</accession>
<reference evidence="11" key="1">
    <citation type="journal article" date="2019" name="Nat. Commun.">
        <title>The genome of broomcorn millet.</title>
        <authorList>
            <person name="Zou C."/>
            <person name="Miki D."/>
            <person name="Li D."/>
            <person name="Tang Q."/>
            <person name="Xiao L."/>
            <person name="Rajput S."/>
            <person name="Deng P."/>
            <person name="Jia W."/>
            <person name="Huang R."/>
            <person name="Zhang M."/>
            <person name="Sun Y."/>
            <person name="Hu J."/>
            <person name="Fu X."/>
            <person name="Schnable P.S."/>
            <person name="Li F."/>
            <person name="Zhang H."/>
            <person name="Feng B."/>
            <person name="Zhu X."/>
            <person name="Liu R."/>
            <person name="Schnable J.C."/>
            <person name="Zhu J.-K."/>
            <person name="Zhang H."/>
        </authorList>
    </citation>
    <scope>NUCLEOTIDE SEQUENCE [LARGE SCALE GENOMIC DNA]</scope>
</reference>
<feature type="compositionally biased region" description="Basic and acidic residues" evidence="8">
    <location>
        <begin position="510"/>
        <end position="523"/>
    </location>
</feature>
<dbReference type="PRINTS" id="PR00412">
    <property type="entry name" value="EPOXHYDRLASE"/>
</dbReference>
<feature type="compositionally biased region" description="Low complexity" evidence="8">
    <location>
        <begin position="454"/>
        <end position="465"/>
    </location>
</feature>